<evidence type="ECO:0000256" key="1">
    <source>
        <dbReference type="SAM" id="MobiDB-lite"/>
    </source>
</evidence>
<proteinExistence type="predicted"/>
<evidence type="ECO:0008006" key="4">
    <source>
        <dbReference type="Google" id="ProtNLM"/>
    </source>
</evidence>
<dbReference type="Pfam" id="PF17230">
    <property type="entry name" value="DUF5304"/>
    <property type="match status" value="1"/>
</dbReference>
<feature type="region of interest" description="Disordered" evidence="1">
    <location>
        <begin position="1"/>
        <end position="20"/>
    </location>
</feature>
<evidence type="ECO:0000313" key="2">
    <source>
        <dbReference type="EMBL" id="GAA2124391.1"/>
    </source>
</evidence>
<protein>
    <recommendedName>
        <fullName evidence="4">DUF5304 domain-containing protein</fullName>
    </recommendedName>
</protein>
<feature type="region of interest" description="Disordered" evidence="1">
    <location>
        <begin position="129"/>
        <end position="150"/>
    </location>
</feature>
<name>A0ABN2YDM2_9ACTN</name>
<gene>
    <name evidence="2" type="ORF">GCM10009802_29290</name>
</gene>
<dbReference type="RefSeq" id="WP_344290456.1">
    <property type="nucleotide sequence ID" value="NZ_BAAAPF010000080.1"/>
</dbReference>
<evidence type="ECO:0000313" key="3">
    <source>
        <dbReference type="Proteomes" id="UP001500443"/>
    </source>
</evidence>
<dbReference type="EMBL" id="BAAAPF010000080">
    <property type="protein sequence ID" value="GAA2124391.1"/>
    <property type="molecule type" value="Genomic_DNA"/>
</dbReference>
<comment type="caution">
    <text evidence="2">The sequence shown here is derived from an EMBL/GenBank/DDBJ whole genome shotgun (WGS) entry which is preliminary data.</text>
</comment>
<sequence length="150" mass="16071">MSDAIERPDPGAASTAPDPDAWAQACAEDFAAEQARRRAVYGPEPVSAAEELRRFFDSLADKVSELRAPGATGGTAAVAQTAAQQFAKQFLTSVKTVVEPVVERNPQIFDHLATAGTEIAAAYRAAVQRQEADWSRDDEPPSSPEQIDLD</sequence>
<accession>A0ABN2YDM2</accession>
<feature type="compositionally biased region" description="Basic and acidic residues" evidence="1">
    <location>
        <begin position="130"/>
        <end position="139"/>
    </location>
</feature>
<dbReference type="InterPro" id="IPR035183">
    <property type="entry name" value="DUF5304"/>
</dbReference>
<keyword evidence="3" id="KW-1185">Reference proteome</keyword>
<reference evidence="2 3" key="1">
    <citation type="journal article" date="2019" name="Int. J. Syst. Evol. Microbiol.">
        <title>The Global Catalogue of Microorganisms (GCM) 10K type strain sequencing project: providing services to taxonomists for standard genome sequencing and annotation.</title>
        <authorList>
            <consortium name="The Broad Institute Genomics Platform"/>
            <consortium name="The Broad Institute Genome Sequencing Center for Infectious Disease"/>
            <person name="Wu L."/>
            <person name="Ma J."/>
        </authorList>
    </citation>
    <scope>NUCLEOTIDE SEQUENCE [LARGE SCALE GENOMIC DNA]</scope>
    <source>
        <strain evidence="2 3">JCM 15481</strain>
    </source>
</reference>
<organism evidence="2 3">
    <name type="scientific">Streptomyces synnematoformans</name>
    <dbReference type="NCBI Taxonomy" id="415721"/>
    <lineage>
        <taxon>Bacteria</taxon>
        <taxon>Bacillati</taxon>
        <taxon>Actinomycetota</taxon>
        <taxon>Actinomycetes</taxon>
        <taxon>Kitasatosporales</taxon>
        <taxon>Streptomycetaceae</taxon>
        <taxon>Streptomyces</taxon>
    </lineage>
</organism>
<dbReference type="Proteomes" id="UP001500443">
    <property type="component" value="Unassembled WGS sequence"/>
</dbReference>